<accession>A0A1G2QZF9</accession>
<dbReference type="Proteomes" id="UP000178065">
    <property type="component" value="Unassembled WGS sequence"/>
</dbReference>
<comment type="caution">
    <text evidence="2">The sequence shown here is derived from an EMBL/GenBank/DDBJ whole genome shotgun (WGS) entry which is preliminary data.</text>
</comment>
<feature type="region of interest" description="Disordered" evidence="1">
    <location>
        <begin position="45"/>
        <end position="71"/>
    </location>
</feature>
<reference evidence="2 3" key="1">
    <citation type="journal article" date="2016" name="Nat. Commun.">
        <title>Thousands of microbial genomes shed light on interconnected biogeochemical processes in an aquifer system.</title>
        <authorList>
            <person name="Anantharaman K."/>
            <person name="Brown C.T."/>
            <person name="Hug L.A."/>
            <person name="Sharon I."/>
            <person name="Castelle C.J."/>
            <person name="Probst A.J."/>
            <person name="Thomas B.C."/>
            <person name="Singh A."/>
            <person name="Wilkins M.J."/>
            <person name="Karaoz U."/>
            <person name="Brodie E.L."/>
            <person name="Williams K.H."/>
            <person name="Hubbard S.S."/>
            <person name="Banfield J.F."/>
        </authorList>
    </citation>
    <scope>NUCLEOTIDE SEQUENCE [LARGE SCALE GENOMIC DNA]</scope>
</reference>
<evidence type="ECO:0000256" key="1">
    <source>
        <dbReference type="SAM" id="MobiDB-lite"/>
    </source>
</evidence>
<dbReference type="STRING" id="1802448.A2672_01865"/>
<evidence type="ECO:0000313" key="3">
    <source>
        <dbReference type="Proteomes" id="UP000178065"/>
    </source>
</evidence>
<name>A0A1G2QZF9_9BACT</name>
<protein>
    <submittedName>
        <fullName evidence="2">Uncharacterized protein</fullName>
    </submittedName>
</protein>
<dbReference type="EMBL" id="MHTT01000015">
    <property type="protein sequence ID" value="OHA65211.1"/>
    <property type="molecule type" value="Genomic_DNA"/>
</dbReference>
<organism evidence="2 3">
    <name type="scientific">Candidatus Wildermuthbacteria bacterium RIFCSPHIGHO2_01_FULL_49_22b</name>
    <dbReference type="NCBI Taxonomy" id="1802448"/>
    <lineage>
        <taxon>Bacteria</taxon>
        <taxon>Candidatus Wildermuthiibacteriota</taxon>
    </lineage>
</organism>
<sequence length="71" mass="8339">MTKPLFSKSVRKHIRREKARIRREVLDVHLHRELIEKLLQEFLPKKKEESTPSAGAPKRRKAELAVAAKEK</sequence>
<gene>
    <name evidence="2" type="ORF">A2672_01865</name>
</gene>
<proteinExistence type="predicted"/>
<evidence type="ECO:0000313" key="2">
    <source>
        <dbReference type="EMBL" id="OHA65211.1"/>
    </source>
</evidence>
<dbReference type="AlphaFoldDB" id="A0A1G2QZF9"/>